<dbReference type="HOGENOM" id="CLU_179926_1_0_3"/>
<evidence type="ECO:0000313" key="2">
    <source>
        <dbReference type="Proteomes" id="UP000000557"/>
    </source>
</evidence>
<gene>
    <name evidence="1" type="ordered locus">gsr3238</name>
</gene>
<dbReference type="STRING" id="251221.gene:10760747"/>
<proteinExistence type="predicted"/>
<dbReference type="KEGG" id="gvi:gsr3238"/>
<dbReference type="RefSeq" id="WP_011143228.1">
    <property type="nucleotide sequence ID" value="NC_005125.1"/>
</dbReference>
<dbReference type="OrthoDB" id="73061at2"/>
<reference evidence="1 2" key="2">
    <citation type="journal article" date="2003" name="DNA Res.">
        <title>Complete genome structure of Gloeobacter violaceus PCC 7421, a cyanobacterium that lacks thylakoids (supplement).</title>
        <authorList>
            <person name="Nakamura Y."/>
            <person name="Kaneko T."/>
            <person name="Sato S."/>
            <person name="Mimuro M."/>
            <person name="Miyashita H."/>
            <person name="Tsuchiya T."/>
            <person name="Sasamoto S."/>
            <person name="Watanabe A."/>
            <person name="Kawashima K."/>
            <person name="Kishida Y."/>
            <person name="Kiyokawa C."/>
            <person name="Kohara M."/>
            <person name="Matsumoto M."/>
            <person name="Matsuno A."/>
            <person name="Nakazaki N."/>
            <person name="Shimpo S."/>
            <person name="Takeuchi C."/>
            <person name="Yamada M."/>
            <person name="Tabata S."/>
        </authorList>
    </citation>
    <scope>NUCLEOTIDE SEQUENCE [LARGE SCALE GENOMIC DNA]</scope>
    <source>
        <strain evidence="2">ATCC 29082 / PCC 7421</strain>
    </source>
</reference>
<reference evidence="1 2" key="1">
    <citation type="journal article" date="2003" name="DNA Res.">
        <title>Complete genome structure of Gloeobacter violaceus PCC 7421, a cyanobacterium that lacks thylakoids.</title>
        <authorList>
            <person name="Nakamura Y."/>
            <person name="Kaneko T."/>
            <person name="Sato S."/>
            <person name="Mimuro M."/>
            <person name="Miyashita H."/>
            <person name="Tsuchiya T."/>
            <person name="Sasamoto S."/>
            <person name="Watanabe A."/>
            <person name="Kawashima K."/>
            <person name="Kishida Y."/>
            <person name="Kiyokawa C."/>
            <person name="Kohara M."/>
            <person name="Matsumoto M."/>
            <person name="Matsuno A."/>
            <person name="Nakazaki N."/>
            <person name="Shimpo S."/>
            <person name="Takeuchi C."/>
            <person name="Yamada M."/>
            <person name="Tabata S."/>
        </authorList>
    </citation>
    <scope>NUCLEOTIDE SEQUENCE [LARGE SCALE GENOMIC DNA]</scope>
    <source>
        <strain evidence="2">ATCC 29082 / PCC 7421</strain>
    </source>
</reference>
<protein>
    <submittedName>
        <fullName evidence="1">Gsr3238 protein</fullName>
    </submittedName>
</protein>
<keyword evidence="2" id="KW-1185">Reference proteome</keyword>
<dbReference type="eggNOG" id="COG0864">
    <property type="taxonomic scope" value="Bacteria"/>
</dbReference>
<dbReference type="Proteomes" id="UP000000557">
    <property type="component" value="Chromosome"/>
</dbReference>
<dbReference type="AlphaFoldDB" id="Q7NGD3"/>
<evidence type="ECO:0000313" key="1">
    <source>
        <dbReference type="EMBL" id="BAC91179.1"/>
    </source>
</evidence>
<dbReference type="EMBL" id="BA000045">
    <property type="protein sequence ID" value="BAC91179.1"/>
    <property type="molecule type" value="Genomic_DNA"/>
</dbReference>
<sequence>MKAVVSISSPVFREAELLAKRLGISRSELYSRAIKAFVEVHKHQGITEALDAVFGEQPGALEPGLAYLQFASLKREDW</sequence>
<dbReference type="EnsemblBacteria" id="BAC91179">
    <property type="protein sequence ID" value="BAC91179"/>
    <property type="gene ID" value="BAC91179"/>
</dbReference>
<name>Q7NGD3_GLOVI</name>
<organism evidence="1 2">
    <name type="scientific">Gloeobacter violaceus (strain ATCC 29082 / PCC 7421)</name>
    <dbReference type="NCBI Taxonomy" id="251221"/>
    <lineage>
        <taxon>Bacteria</taxon>
        <taxon>Bacillati</taxon>
        <taxon>Cyanobacteriota</taxon>
        <taxon>Cyanophyceae</taxon>
        <taxon>Gloeobacterales</taxon>
        <taxon>Gloeobacteraceae</taxon>
        <taxon>Gloeobacter</taxon>
    </lineage>
</organism>
<accession>Q7NGD3</accession>
<dbReference type="InParanoid" id="Q7NGD3"/>